<dbReference type="AlphaFoldDB" id="A0A0C3Q3V1"/>
<reference evidence="1 2" key="1">
    <citation type="submission" date="2014-04" db="EMBL/GenBank/DDBJ databases">
        <authorList>
            <consortium name="DOE Joint Genome Institute"/>
            <person name="Kuo A."/>
            <person name="Girlanda M."/>
            <person name="Perotto S."/>
            <person name="Kohler A."/>
            <person name="Nagy L.G."/>
            <person name="Floudas D."/>
            <person name="Copeland A."/>
            <person name="Barry K.W."/>
            <person name="Cichocki N."/>
            <person name="Veneault-Fourrey C."/>
            <person name="LaButti K."/>
            <person name="Lindquist E.A."/>
            <person name="Lipzen A."/>
            <person name="Lundell T."/>
            <person name="Morin E."/>
            <person name="Murat C."/>
            <person name="Sun H."/>
            <person name="Tunlid A."/>
            <person name="Henrissat B."/>
            <person name="Grigoriev I.V."/>
            <person name="Hibbett D.S."/>
            <person name="Martin F."/>
            <person name="Nordberg H.P."/>
            <person name="Cantor M.N."/>
            <person name="Hua S.X."/>
        </authorList>
    </citation>
    <scope>NUCLEOTIDE SEQUENCE [LARGE SCALE GENOMIC DNA]</scope>
    <source>
        <strain evidence="1 2">MUT 4182</strain>
    </source>
</reference>
<name>A0A0C3Q3V1_9AGAM</name>
<accession>A0A0C3Q3V1</accession>
<evidence type="ECO:0000313" key="2">
    <source>
        <dbReference type="Proteomes" id="UP000054248"/>
    </source>
</evidence>
<dbReference type="Proteomes" id="UP000054248">
    <property type="component" value="Unassembled WGS sequence"/>
</dbReference>
<sequence length="134" mass="14899">MQLHRRTPTTPFRAPCDVLVSCSTSRTIATTATPVRSPSNWRPHPNYRGGLLARPTTVTTVTRVRSPATRTRESSETFGDVLVYVSASFMGLNLDWMTLASFYDLQGNKGPIDSIYNWFANVLDIVNNIYGPST</sequence>
<gene>
    <name evidence="1" type="ORF">M407DRAFT_244737</name>
</gene>
<dbReference type="EMBL" id="KN823083">
    <property type="protein sequence ID" value="KIO23480.1"/>
    <property type="molecule type" value="Genomic_DNA"/>
</dbReference>
<protein>
    <submittedName>
        <fullName evidence="1">Uncharacterized protein</fullName>
    </submittedName>
</protein>
<keyword evidence="2" id="KW-1185">Reference proteome</keyword>
<organism evidence="1 2">
    <name type="scientific">Tulasnella calospora MUT 4182</name>
    <dbReference type="NCBI Taxonomy" id="1051891"/>
    <lineage>
        <taxon>Eukaryota</taxon>
        <taxon>Fungi</taxon>
        <taxon>Dikarya</taxon>
        <taxon>Basidiomycota</taxon>
        <taxon>Agaricomycotina</taxon>
        <taxon>Agaricomycetes</taxon>
        <taxon>Cantharellales</taxon>
        <taxon>Tulasnellaceae</taxon>
        <taxon>Tulasnella</taxon>
    </lineage>
</organism>
<evidence type="ECO:0000313" key="1">
    <source>
        <dbReference type="EMBL" id="KIO23480.1"/>
    </source>
</evidence>
<proteinExistence type="predicted"/>
<dbReference type="HOGENOM" id="CLU_1897714_0_0_1"/>
<reference evidence="2" key="2">
    <citation type="submission" date="2015-01" db="EMBL/GenBank/DDBJ databases">
        <title>Evolutionary Origins and Diversification of the Mycorrhizal Mutualists.</title>
        <authorList>
            <consortium name="DOE Joint Genome Institute"/>
            <consortium name="Mycorrhizal Genomics Consortium"/>
            <person name="Kohler A."/>
            <person name="Kuo A."/>
            <person name="Nagy L.G."/>
            <person name="Floudas D."/>
            <person name="Copeland A."/>
            <person name="Barry K.W."/>
            <person name="Cichocki N."/>
            <person name="Veneault-Fourrey C."/>
            <person name="LaButti K."/>
            <person name="Lindquist E.A."/>
            <person name="Lipzen A."/>
            <person name="Lundell T."/>
            <person name="Morin E."/>
            <person name="Murat C."/>
            <person name="Riley R."/>
            <person name="Ohm R."/>
            <person name="Sun H."/>
            <person name="Tunlid A."/>
            <person name="Henrissat B."/>
            <person name="Grigoriev I.V."/>
            <person name="Hibbett D.S."/>
            <person name="Martin F."/>
        </authorList>
    </citation>
    <scope>NUCLEOTIDE SEQUENCE [LARGE SCALE GENOMIC DNA]</scope>
    <source>
        <strain evidence="2">MUT 4182</strain>
    </source>
</reference>